<dbReference type="NCBIfam" id="TIGR00594">
    <property type="entry name" value="polc"/>
    <property type="match status" value="1"/>
</dbReference>
<dbReference type="InterPro" id="IPR004013">
    <property type="entry name" value="PHP_dom"/>
</dbReference>
<feature type="domain" description="Polymerase/histidinol phosphatase N-terminal" evidence="15">
    <location>
        <begin position="63"/>
        <end position="130"/>
    </location>
</feature>
<evidence type="ECO:0000256" key="2">
    <source>
        <dbReference type="ARBA" id="ARBA00007391"/>
    </source>
</evidence>
<evidence type="ECO:0000313" key="16">
    <source>
        <dbReference type="EMBL" id="GAA1727495.1"/>
    </source>
</evidence>
<dbReference type="PANTHER" id="PTHR32294">
    <property type="entry name" value="DNA POLYMERASE III SUBUNIT ALPHA"/>
    <property type="match status" value="1"/>
</dbReference>
<evidence type="ECO:0000256" key="13">
    <source>
        <dbReference type="HAMAP-Rule" id="MF_01902"/>
    </source>
</evidence>
<keyword evidence="7 13" id="KW-0548">Nucleotidyltransferase</keyword>
<evidence type="ECO:0000256" key="4">
    <source>
        <dbReference type="ARBA" id="ARBA00017273"/>
    </source>
</evidence>
<evidence type="ECO:0000313" key="17">
    <source>
        <dbReference type="Proteomes" id="UP001501057"/>
    </source>
</evidence>
<organism evidence="16 17">
    <name type="scientific">Aeromicrobium alkaliterrae</name>
    <dbReference type="NCBI Taxonomy" id="302168"/>
    <lineage>
        <taxon>Bacteria</taxon>
        <taxon>Bacillati</taxon>
        <taxon>Actinomycetota</taxon>
        <taxon>Actinomycetes</taxon>
        <taxon>Propionibacteriales</taxon>
        <taxon>Nocardioidaceae</taxon>
        <taxon>Aeromicrobium</taxon>
    </lineage>
</organism>
<evidence type="ECO:0000256" key="5">
    <source>
        <dbReference type="ARBA" id="ARBA00022490"/>
    </source>
</evidence>
<evidence type="ECO:0000256" key="1">
    <source>
        <dbReference type="ARBA" id="ARBA00004496"/>
    </source>
</evidence>
<gene>
    <name evidence="13" type="primary">dnaE2</name>
    <name evidence="16" type="ORF">GCM10009710_05190</name>
</gene>
<dbReference type="InterPro" id="IPR023073">
    <property type="entry name" value="DnaE2"/>
</dbReference>
<dbReference type="InterPro" id="IPR016195">
    <property type="entry name" value="Pol/histidinol_Pase-like"/>
</dbReference>
<dbReference type="InterPro" id="IPR011708">
    <property type="entry name" value="DNA_pol3_alpha_NTPase_dom"/>
</dbReference>
<dbReference type="Pfam" id="PF07733">
    <property type="entry name" value="DNA_pol3_alpha"/>
    <property type="match status" value="1"/>
</dbReference>
<feature type="compositionally biased region" description="Polar residues" evidence="14">
    <location>
        <begin position="20"/>
        <end position="29"/>
    </location>
</feature>
<keyword evidence="9 13" id="KW-0227">DNA damage</keyword>
<protein>
    <recommendedName>
        <fullName evidence="4 13">Error-prone DNA polymerase</fullName>
        <ecNumber evidence="3 13">2.7.7.7</ecNumber>
    </recommendedName>
</protein>
<dbReference type="CDD" id="cd07431">
    <property type="entry name" value="PHP_PolIIIA"/>
    <property type="match status" value="1"/>
</dbReference>
<evidence type="ECO:0000256" key="9">
    <source>
        <dbReference type="ARBA" id="ARBA00022763"/>
    </source>
</evidence>
<dbReference type="RefSeq" id="WP_344197422.1">
    <property type="nucleotide sequence ID" value="NZ_BAAAME010000002.1"/>
</dbReference>
<keyword evidence="6 13" id="KW-0808">Transferase</keyword>
<proteinExistence type="inferred from homology"/>
<reference evidence="16 17" key="1">
    <citation type="journal article" date="2019" name="Int. J. Syst. Evol. Microbiol.">
        <title>The Global Catalogue of Microorganisms (GCM) 10K type strain sequencing project: providing services to taxonomists for standard genome sequencing and annotation.</title>
        <authorList>
            <consortium name="The Broad Institute Genomics Platform"/>
            <consortium name="The Broad Institute Genome Sequencing Center for Infectious Disease"/>
            <person name="Wu L."/>
            <person name="Ma J."/>
        </authorList>
    </citation>
    <scope>NUCLEOTIDE SEQUENCE [LARGE SCALE GENOMIC DNA]</scope>
    <source>
        <strain evidence="16 17">JCM 13518</strain>
    </source>
</reference>
<keyword evidence="5 13" id="KW-0963">Cytoplasm</keyword>
<dbReference type="CDD" id="cd04485">
    <property type="entry name" value="DnaE_OBF"/>
    <property type="match status" value="1"/>
</dbReference>
<keyword evidence="10 13" id="KW-0239">DNA-directed DNA polymerase</keyword>
<dbReference type="Pfam" id="PF02811">
    <property type="entry name" value="PHP"/>
    <property type="match status" value="1"/>
</dbReference>
<accession>A0ABN2JHP3</accession>
<keyword evidence="11 13" id="KW-0234">DNA repair</keyword>
<name>A0ABN2JHP3_9ACTN</name>
<dbReference type="InterPro" id="IPR003141">
    <property type="entry name" value="Pol/His_phosphatase_N"/>
</dbReference>
<evidence type="ECO:0000256" key="6">
    <source>
        <dbReference type="ARBA" id="ARBA00022679"/>
    </source>
</evidence>
<feature type="region of interest" description="Disordered" evidence="14">
    <location>
        <begin position="19"/>
        <end position="61"/>
    </location>
</feature>
<evidence type="ECO:0000256" key="11">
    <source>
        <dbReference type="ARBA" id="ARBA00023204"/>
    </source>
</evidence>
<evidence type="ECO:0000256" key="14">
    <source>
        <dbReference type="SAM" id="MobiDB-lite"/>
    </source>
</evidence>
<dbReference type="Pfam" id="PF14579">
    <property type="entry name" value="HHH_6"/>
    <property type="match status" value="1"/>
</dbReference>
<comment type="function">
    <text evidence="13">DNA polymerase involved in damage-induced mutagenesis and translesion synthesis (TLS). It is not the major replicative DNA polymerase.</text>
</comment>
<dbReference type="Pfam" id="PF01336">
    <property type="entry name" value="tRNA_anti-codon"/>
    <property type="match status" value="1"/>
</dbReference>
<dbReference type="Pfam" id="PF17657">
    <property type="entry name" value="DNA_pol3_finger"/>
    <property type="match status" value="1"/>
</dbReference>
<dbReference type="NCBIfam" id="NF004225">
    <property type="entry name" value="PRK05672.1"/>
    <property type="match status" value="1"/>
</dbReference>
<dbReference type="PANTHER" id="PTHR32294:SF4">
    <property type="entry name" value="ERROR-PRONE DNA POLYMERASE"/>
    <property type="match status" value="1"/>
</dbReference>
<dbReference type="Gene3D" id="1.10.150.870">
    <property type="match status" value="1"/>
</dbReference>
<evidence type="ECO:0000256" key="10">
    <source>
        <dbReference type="ARBA" id="ARBA00022932"/>
    </source>
</evidence>
<dbReference type="InterPro" id="IPR004365">
    <property type="entry name" value="NA-bd_OB_tRNA"/>
</dbReference>
<dbReference type="SUPFAM" id="SSF89550">
    <property type="entry name" value="PHP domain-like"/>
    <property type="match status" value="1"/>
</dbReference>
<sequence>MGWNNPDVPWGELERRLSGRTATYDSGQDAQAADIHRDAPISRPRRRPTDRTVARPATTVPYAELHSHSSFSFLDGASDPDALVEEAVRLGLEALALTDHDGFAGAPAFAEAARLHGLSTVYGAELSLDLQRPQNGVADPEGTHLLVLARGAEGYHRLAGALTEAHLGGDDKGRPAYDLDDLTERGRDHWVVLTGCRKGTVQQALAAGGPSAAERALAELVERFGRENVVVELTDHARPDDSARNDALARLAERQRLAVVATQAAHHATPEGGRLAAAMAAIRARRSLAEIDGWLPPAGGAHLRSGEEMQARFERYPGAVATSVRLAGELAFDLRGVTPRLPVVSPVGVTDRQHLRDLAEAGIRTRYAHNPDIARARIDRELAVIAEKGFEGYFLIVHGIVAEAKRRGILCQGRGSSANSALCYALGITAVDSIFYDLPFERFLAATREEEPDIDVDFDSDRREEIIQWVYDTYGRRNAAQVANVITYRPRSAVRDAAKALGYSAGQQDAFSSEVERWREIDDDAVIPGPVRELAQQLLGRPRHLGIHSGGMILTERPIGEVCPIERARMADRTVLQWDKDACEWMGLVKFDLLGLGMLGALDHCFRLAEQHLGEAWSLDTIPKDEPAVYDMLCRADSVGVFQVESRAQIGTLPRLRPRRFYDLAIEIALIRPGPIQGGAVHPYIRRATGHESVTYPHPAVEPVLRRTLGVPLFQEQLMQMAMVLGDCTGDEADLLRRAMGSKRGLERIEALEAQLFRGMAEKGLVGEEAESIYVMIKSFANFGFAESHALSFALLVYASSWLKLHHPAVFLAALLRNQPMGFYSPASLVADARRHGVETRRPDIARSQAQADLEPLTDGVTTVTGLEACAHREQPRPGPFDPGCADPTPVHRRDGSFAVRLGLDSVRGIGLEVAQRVVAARAERPFADMADVARRTGLTTTQMEALATAGAFDGFGLSRRQALWNAGFVDAPDMLPGTGAWSAPPVLPDLSAVEETLADQWSTRITPERHPLEHLREALRAERVRSVGDVLAAVAEGQQGPDGGVESGDRVWVGGLVTHRQRPGTAGGVTFLNLEDETGMLNVVVFGAVWERHKRIFRSAAGVVIRGVVEVTDDRVVNLVAEVVDRIETRYPAAARAGAGPLGARHKSRDFQ</sequence>
<keyword evidence="8 13" id="KW-0235">DNA replication</keyword>
<dbReference type="Proteomes" id="UP001501057">
    <property type="component" value="Unassembled WGS sequence"/>
</dbReference>
<dbReference type="InterPro" id="IPR004805">
    <property type="entry name" value="DnaE2/DnaE/PolC"/>
</dbReference>
<dbReference type="Gene3D" id="3.20.20.140">
    <property type="entry name" value="Metal-dependent hydrolases"/>
    <property type="match status" value="1"/>
</dbReference>
<comment type="similarity">
    <text evidence="2 13">Belongs to the DNA polymerase type-C family. DnaE2 subfamily.</text>
</comment>
<evidence type="ECO:0000256" key="12">
    <source>
        <dbReference type="ARBA" id="ARBA00049244"/>
    </source>
</evidence>
<dbReference type="EMBL" id="BAAAME010000002">
    <property type="protein sequence ID" value="GAA1727495.1"/>
    <property type="molecule type" value="Genomic_DNA"/>
</dbReference>
<dbReference type="InterPro" id="IPR040982">
    <property type="entry name" value="DNA_pol3_finger"/>
</dbReference>
<comment type="caution">
    <text evidence="16">The sequence shown here is derived from an EMBL/GenBank/DDBJ whole genome shotgun (WGS) entry which is preliminary data.</text>
</comment>
<evidence type="ECO:0000256" key="8">
    <source>
        <dbReference type="ARBA" id="ARBA00022705"/>
    </source>
</evidence>
<evidence type="ECO:0000256" key="7">
    <source>
        <dbReference type="ARBA" id="ARBA00022695"/>
    </source>
</evidence>
<evidence type="ECO:0000256" key="3">
    <source>
        <dbReference type="ARBA" id="ARBA00012417"/>
    </source>
</evidence>
<evidence type="ECO:0000259" key="15">
    <source>
        <dbReference type="SMART" id="SM00481"/>
    </source>
</evidence>
<dbReference type="InterPro" id="IPR029460">
    <property type="entry name" value="DNAPol_HHH"/>
</dbReference>
<comment type="subcellular location">
    <subcellularLocation>
        <location evidence="1 13">Cytoplasm</location>
    </subcellularLocation>
</comment>
<comment type="catalytic activity">
    <reaction evidence="12 13">
        <text>DNA(n) + a 2'-deoxyribonucleoside 5'-triphosphate = DNA(n+1) + diphosphate</text>
        <dbReference type="Rhea" id="RHEA:22508"/>
        <dbReference type="Rhea" id="RHEA-COMP:17339"/>
        <dbReference type="Rhea" id="RHEA-COMP:17340"/>
        <dbReference type="ChEBI" id="CHEBI:33019"/>
        <dbReference type="ChEBI" id="CHEBI:61560"/>
        <dbReference type="ChEBI" id="CHEBI:173112"/>
        <dbReference type="EC" id="2.7.7.7"/>
    </reaction>
</comment>
<dbReference type="SMART" id="SM00481">
    <property type="entry name" value="POLIIIAc"/>
    <property type="match status" value="1"/>
</dbReference>
<dbReference type="HAMAP" id="MF_01902">
    <property type="entry name" value="DNApol_error_prone"/>
    <property type="match status" value="1"/>
</dbReference>
<dbReference type="EC" id="2.7.7.7" evidence="3 13"/>
<keyword evidence="17" id="KW-1185">Reference proteome</keyword>